<dbReference type="Proteomes" id="UP000193920">
    <property type="component" value="Unassembled WGS sequence"/>
</dbReference>
<sequence>MIEEGAEVNGELTPYLYVIEKLHSIGNYIINKKTNDTVPLRVYETEIKENNEEGIIEIEIPSLKSFAVVLYYLYTGDKSKLFEIAIIDENLCKGIMENIECLEINMASF</sequence>
<evidence type="ECO:0000313" key="1">
    <source>
        <dbReference type="EMBL" id="ORY14111.1"/>
    </source>
</evidence>
<organism evidence="1 2">
    <name type="scientific">Neocallimastix californiae</name>
    <dbReference type="NCBI Taxonomy" id="1754190"/>
    <lineage>
        <taxon>Eukaryota</taxon>
        <taxon>Fungi</taxon>
        <taxon>Fungi incertae sedis</taxon>
        <taxon>Chytridiomycota</taxon>
        <taxon>Chytridiomycota incertae sedis</taxon>
        <taxon>Neocallimastigomycetes</taxon>
        <taxon>Neocallimastigales</taxon>
        <taxon>Neocallimastigaceae</taxon>
        <taxon>Neocallimastix</taxon>
    </lineage>
</organism>
<gene>
    <name evidence="1" type="ORF">LY90DRAFT_636484</name>
</gene>
<comment type="caution">
    <text evidence="1">The sequence shown here is derived from an EMBL/GenBank/DDBJ whole genome shotgun (WGS) entry which is preliminary data.</text>
</comment>
<dbReference type="AlphaFoldDB" id="A0A1Y1ZV50"/>
<proteinExistence type="predicted"/>
<name>A0A1Y1ZV50_9FUNG</name>
<evidence type="ECO:0000313" key="2">
    <source>
        <dbReference type="Proteomes" id="UP000193920"/>
    </source>
</evidence>
<reference evidence="1 2" key="1">
    <citation type="submission" date="2016-08" db="EMBL/GenBank/DDBJ databases">
        <title>A Parts List for Fungal Cellulosomes Revealed by Comparative Genomics.</title>
        <authorList>
            <consortium name="DOE Joint Genome Institute"/>
            <person name="Haitjema C.H."/>
            <person name="Gilmore S.P."/>
            <person name="Henske J.K."/>
            <person name="Solomon K.V."/>
            <person name="De Groot R."/>
            <person name="Kuo A."/>
            <person name="Mondo S.J."/>
            <person name="Salamov A.A."/>
            <person name="Labutti K."/>
            <person name="Zhao Z."/>
            <person name="Chiniquy J."/>
            <person name="Barry K."/>
            <person name="Brewer H.M."/>
            <person name="Purvine S.O."/>
            <person name="Wright A.T."/>
            <person name="Boxma B."/>
            <person name="Van Alen T."/>
            <person name="Hackstein J.H."/>
            <person name="Baker S.E."/>
            <person name="Grigoriev I.V."/>
            <person name="O'Malley M.A."/>
        </authorList>
    </citation>
    <scope>NUCLEOTIDE SEQUENCE [LARGE SCALE GENOMIC DNA]</scope>
    <source>
        <strain evidence="1 2">G1</strain>
    </source>
</reference>
<dbReference type="EMBL" id="MCOG01000353">
    <property type="protein sequence ID" value="ORY14111.1"/>
    <property type="molecule type" value="Genomic_DNA"/>
</dbReference>
<protein>
    <recommendedName>
        <fullName evidence="3">BTB domain-containing protein</fullName>
    </recommendedName>
</protein>
<accession>A0A1Y1ZV50</accession>
<dbReference type="OrthoDB" id="10250130at2759"/>
<evidence type="ECO:0008006" key="3">
    <source>
        <dbReference type="Google" id="ProtNLM"/>
    </source>
</evidence>
<keyword evidence="2" id="KW-1185">Reference proteome</keyword>